<keyword evidence="3 4" id="KW-0808">Transferase</keyword>
<dbReference type="InterPro" id="IPR050481">
    <property type="entry name" value="UDP-glycosyltransf_plant"/>
</dbReference>
<organism evidence="6 7">
    <name type="scientific">Prunus avium</name>
    <name type="common">Cherry</name>
    <name type="synonym">Cerasus avium</name>
    <dbReference type="NCBI Taxonomy" id="42229"/>
    <lineage>
        <taxon>Eukaryota</taxon>
        <taxon>Viridiplantae</taxon>
        <taxon>Streptophyta</taxon>
        <taxon>Embryophyta</taxon>
        <taxon>Tracheophyta</taxon>
        <taxon>Spermatophyta</taxon>
        <taxon>Magnoliopsida</taxon>
        <taxon>eudicotyledons</taxon>
        <taxon>Gunneridae</taxon>
        <taxon>Pentapetalae</taxon>
        <taxon>rosids</taxon>
        <taxon>fabids</taxon>
        <taxon>Rosales</taxon>
        <taxon>Rosaceae</taxon>
        <taxon>Amygdaloideae</taxon>
        <taxon>Amygdaleae</taxon>
        <taxon>Prunus</taxon>
    </lineage>
</organism>
<dbReference type="KEGG" id="pavi:110747177"/>
<dbReference type="EC" id="2.4.1.-" evidence="5"/>
<dbReference type="Gene3D" id="3.40.50.2000">
    <property type="entry name" value="Glycogen Phosphorylase B"/>
    <property type="match status" value="2"/>
</dbReference>
<dbReference type="AlphaFoldDB" id="A0A6P5RDS9"/>
<reference evidence="7" key="1">
    <citation type="submission" date="2025-08" db="UniProtKB">
        <authorList>
            <consortium name="RefSeq"/>
        </authorList>
    </citation>
    <scope>IDENTIFICATION</scope>
</reference>
<dbReference type="Proteomes" id="UP000515124">
    <property type="component" value="Unplaced"/>
</dbReference>
<keyword evidence="6" id="KW-1185">Reference proteome</keyword>
<dbReference type="Pfam" id="PF00201">
    <property type="entry name" value="UDPGT"/>
    <property type="match status" value="1"/>
</dbReference>
<dbReference type="PROSITE" id="PS00375">
    <property type="entry name" value="UDPGT"/>
    <property type="match status" value="1"/>
</dbReference>
<evidence type="ECO:0000256" key="4">
    <source>
        <dbReference type="RuleBase" id="RU003718"/>
    </source>
</evidence>
<evidence type="ECO:0000256" key="3">
    <source>
        <dbReference type="ARBA" id="ARBA00022679"/>
    </source>
</evidence>
<dbReference type="GeneID" id="110747177"/>
<dbReference type="InterPro" id="IPR035595">
    <property type="entry name" value="UDP_glycos_trans_CS"/>
</dbReference>
<dbReference type="SUPFAM" id="SSF53756">
    <property type="entry name" value="UDP-Glycosyltransferase/glycogen phosphorylase"/>
    <property type="match status" value="1"/>
</dbReference>
<name>A0A6P5RDS9_PRUAV</name>
<dbReference type="FunFam" id="3.40.50.2000:FF:000037">
    <property type="entry name" value="Glycosyltransferase"/>
    <property type="match status" value="1"/>
</dbReference>
<dbReference type="PANTHER" id="PTHR48049">
    <property type="entry name" value="GLYCOSYLTRANSFERASE"/>
    <property type="match status" value="1"/>
</dbReference>
<dbReference type="CDD" id="cd03784">
    <property type="entry name" value="GT1_Gtf-like"/>
    <property type="match status" value="1"/>
</dbReference>
<dbReference type="GO" id="GO:0035251">
    <property type="term" value="F:UDP-glucosyltransferase activity"/>
    <property type="evidence" value="ECO:0007669"/>
    <property type="project" value="InterPro"/>
</dbReference>
<comment type="similarity">
    <text evidence="1 4">Belongs to the UDP-glycosyltransferase family.</text>
</comment>
<dbReference type="RefSeq" id="XP_021803060.1">
    <property type="nucleotide sequence ID" value="XM_021947368.1"/>
</dbReference>
<proteinExistence type="inferred from homology"/>
<evidence type="ECO:0000313" key="7">
    <source>
        <dbReference type="RefSeq" id="XP_021803060.1"/>
    </source>
</evidence>
<dbReference type="PANTHER" id="PTHR48049:SF60">
    <property type="entry name" value="UDP-GLYCOSYLTRANSFERASE 91B1"/>
    <property type="match status" value="1"/>
</dbReference>
<sequence>MHDHILQVATISTSTTMSSATEPKKLHIALFPWLAFGHIIPFFEVAKHVARRGHKVSFISTPRNIQRLPKIPQHLTPLINLVQIPLPHVENLPENAESTMDVPYHLIPYLKTAHDGLEQGISNFLQTHKSDWIIHDFAPYWLPPIASSLGISLAHFSIFNASSLCFYGPTSPQGLDRYGVRTLPEQFTVPADWIPFPSNMVLKSFEAKNLFDTMKQNASSVSDWFRVTSTVQGCQVYFIRSCRETEGEWLDLLQELQQKPVLPTGLLLPLVQTREDKEDWSRIYQWLDKQENGTVVYIALGSELNLSQEDFTELALGLELSGLPFFWVLRTPSWSGDSDSVKLPDGFEERTKGRGLVWTTWAPQTKILAHDSIGGFLTHCGWSSLIEALQYGRPLIMLPFLYDQGLIARFWNKKIGIEVPRNEEDGSFTRKSLAESLNLVVVDEEGKAYRDGAKEHGEVFKDKDLHDRYMDKCVEYLENHVHMHEV</sequence>
<evidence type="ECO:0000256" key="1">
    <source>
        <dbReference type="ARBA" id="ARBA00009995"/>
    </source>
</evidence>
<dbReference type="InterPro" id="IPR002213">
    <property type="entry name" value="UDP_glucos_trans"/>
</dbReference>
<evidence type="ECO:0000256" key="5">
    <source>
        <dbReference type="RuleBase" id="RU362057"/>
    </source>
</evidence>
<protein>
    <recommendedName>
        <fullName evidence="5">Glycosyltransferase</fullName>
        <ecNumber evidence="5">2.4.1.-</ecNumber>
    </recommendedName>
</protein>
<accession>A0A6P5RDS9</accession>
<evidence type="ECO:0000256" key="2">
    <source>
        <dbReference type="ARBA" id="ARBA00022676"/>
    </source>
</evidence>
<gene>
    <name evidence="7" type="primary">LOC110747177</name>
</gene>
<keyword evidence="2 4" id="KW-0328">Glycosyltransferase</keyword>
<evidence type="ECO:0000313" key="6">
    <source>
        <dbReference type="Proteomes" id="UP000515124"/>
    </source>
</evidence>
<dbReference type="FunFam" id="3.40.50.2000:FF:000088">
    <property type="entry name" value="Glycosyltransferase"/>
    <property type="match status" value="1"/>
</dbReference>